<name>A0AAU6S847_9MICO</name>
<proteinExistence type="predicted"/>
<dbReference type="PANTHER" id="PTHR43798">
    <property type="entry name" value="MONOACYLGLYCEROL LIPASE"/>
    <property type="match status" value="1"/>
</dbReference>
<dbReference type="PANTHER" id="PTHR43798:SF33">
    <property type="entry name" value="HYDROLASE, PUTATIVE (AFU_ORTHOLOGUE AFUA_2G14860)-RELATED"/>
    <property type="match status" value="1"/>
</dbReference>
<dbReference type="InterPro" id="IPR000073">
    <property type="entry name" value="AB_hydrolase_1"/>
</dbReference>
<dbReference type="PRINTS" id="PR00412">
    <property type="entry name" value="EPOXHYDRLASE"/>
</dbReference>
<dbReference type="InterPro" id="IPR050266">
    <property type="entry name" value="AB_hydrolase_sf"/>
</dbReference>
<dbReference type="EMBL" id="CP151632">
    <property type="protein sequence ID" value="WZO33057.1"/>
    <property type="molecule type" value="Genomic_DNA"/>
</dbReference>
<dbReference type="GO" id="GO:0016020">
    <property type="term" value="C:membrane"/>
    <property type="evidence" value="ECO:0007669"/>
    <property type="project" value="TreeGrafter"/>
</dbReference>
<dbReference type="Gene3D" id="3.40.50.1820">
    <property type="entry name" value="alpha/beta hydrolase"/>
    <property type="match status" value="1"/>
</dbReference>
<reference evidence="2" key="1">
    <citation type="submission" date="2024-04" db="EMBL/GenBank/DDBJ databases">
        <authorList>
            <person name="Roder T."/>
            <person name="Oberhansli S."/>
            <person name="Kreuzer M."/>
        </authorList>
    </citation>
    <scope>NUCLEOTIDE SEQUENCE</scope>
    <source>
        <strain evidence="2">LWS13-1.2</strain>
    </source>
</reference>
<sequence length="274" mass="29589">MSARSDRLPVVLLHGWPVTEEHWRHLLPLLDQAGFTTVPITLPGLGAIPDQRPSFRKADLAHWLRDVLARRGITRFALIGHDWGATVAVFLAAELASAVTALVVEEEILPGIDIDIPAPGRDHYPTWHGPFNRAAGLAERLVPGREAAYYGVFLQQSAGPAGLDPATMRSYVDAYSARGVLEAGLGYYRTRSEDLSDVQVLVTNQVATPVLAIGGRFALGSAVADGARPIARDVTSLVLDDSGHYPLEQEPEPGGRAVVQFLRRHSSTTAARGR</sequence>
<keyword evidence="2" id="KW-0378">Hydrolase</keyword>
<evidence type="ECO:0000259" key="1">
    <source>
        <dbReference type="Pfam" id="PF00561"/>
    </source>
</evidence>
<dbReference type="InterPro" id="IPR000639">
    <property type="entry name" value="Epox_hydrolase-like"/>
</dbReference>
<dbReference type="SUPFAM" id="SSF53474">
    <property type="entry name" value="alpha/beta-Hydrolases"/>
    <property type="match status" value="1"/>
</dbReference>
<accession>A0AAU6S847</accession>
<dbReference type="InterPro" id="IPR029058">
    <property type="entry name" value="AB_hydrolase_fold"/>
</dbReference>
<dbReference type="GO" id="GO:0016787">
    <property type="term" value="F:hydrolase activity"/>
    <property type="evidence" value="ECO:0007669"/>
    <property type="project" value="UniProtKB-KW"/>
</dbReference>
<organism evidence="2">
    <name type="scientific">Microbacterium sp. LWS13-1.2</name>
    <dbReference type="NCBI Taxonomy" id="3135264"/>
    <lineage>
        <taxon>Bacteria</taxon>
        <taxon>Bacillati</taxon>
        <taxon>Actinomycetota</taxon>
        <taxon>Actinomycetes</taxon>
        <taxon>Micrococcales</taxon>
        <taxon>Microbacteriaceae</taxon>
        <taxon>Microbacterium</taxon>
    </lineage>
</organism>
<evidence type="ECO:0000313" key="2">
    <source>
        <dbReference type="EMBL" id="WZO33057.1"/>
    </source>
</evidence>
<dbReference type="RefSeq" id="WP_349427641.1">
    <property type="nucleotide sequence ID" value="NZ_CP151632.1"/>
</dbReference>
<feature type="domain" description="AB hydrolase-1" evidence="1">
    <location>
        <begin position="9"/>
        <end position="251"/>
    </location>
</feature>
<gene>
    <name evidence="2" type="ORF">MRBLWS13_000673</name>
</gene>
<dbReference type="Pfam" id="PF00561">
    <property type="entry name" value="Abhydrolase_1"/>
    <property type="match status" value="1"/>
</dbReference>
<dbReference type="AlphaFoldDB" id="A0AAU6S847"/>
<protein>
    <submittedName>
        <fullName evidence="2">Alpha/beta hydrolase</fullName>
    </submittedName>
</protein>